<protein>
    <submittedName>
        <fullName evidence="1">Uncharacterized protein</fullName>
    </submittedName>
</protein>
<dbReference type="Proteomes" id="UP001239111">
    <property type="component" value="Chromosome 2"/>
</dbReference>
<evidence type="ECO:0000313" key="1">
    <source>
        <dbReference type="EMBL" id="KAJ8679801.1"/>
    </source>
</evidence>
<evidence type="ECO:0000313" key="2">
    <source>
        <dbReference type="Proteomes" id="UP001239111"/>
    </source>
</evidence>
<keyword evidence="2" id="KW-1185">Reference proteome</keyword>
<sequence>MQLMRWSITRRLESRGERQRRDARICQQDENHITSEAEAVVSEEKPELNTLQIGPKSCDGEDNDSASEGEESTSGIALGEDPVDLTAARSHHEDELDEREPDDASSALATDLPEDDDVEEPEESDAEGEEGQQQQPRSSSTKKLRQDAPTPGGADDDEEGSRKRIRLCQDAENNNSFVEGGATAPAAAAFPATPGTSHVTLEALQNTKVAVAQFAATALAGGADSEAALQELAVLQNTLYTLQHQQVFQLQLISQLQQQLSITAHQAPGASDATAAVTAGGPTSSSRPDSKETSPSPGVPTALIHPKPLSSLTSPQHSRPPSLLQQQQTSPSSTPLPQEQKPTSGTSSPAPPMQRSSTSPPEGASGSQMPIATTSAHQMPALCSISSSLASSIITNNDPLPLHEPNTLEMLQKRAQEVLDNASQGLLANNLADELAFRGSGGKNRMSPYDGKSGGRGEPFFKHRCRYCGKVFGSDSALQIHIRSHTGERPFKCNVCGSRFTTKGNLKVHFQRHKDKFPHVKMNPNPVPEHLDKYHPPLLQQLAACGQRPPGSPPPPPLAPPAGGGPHLGLSAGGPNPFHPNHGAFLPPQPPLPLGLGLPGLPPGAAAALYRSPLLNSVVHPPPRLDTDQDMPENLSKPMPPSARSPSRSPTRSPHTNSHHSYHNEHSQRESREDHVKTEHEQSPSRDRQQQQPRPGSREGITPKNEPEDAAEGTNDEDGEDFDADPSTRKYLNSSPLSGNAGQQMYEDCSMDSKMSGRVEGDQDDLDGEEDGDDQPADLSRTNPASMLQQSMIYPGASPGASSNASTGSLQTSFANILFPGLGGHHPSQPQPPGGVPGAPSGGGGDLIDPARDPAIYSNLLPRPGSNDNSWESLIEITKTSETSKLQQLVDNIEHKLTDPNQCIICQRVLSCKSALQMHYRTHTGERPFKCRICSRAFTTKGNLKTHMGVHRAKPPLRLLHQCTVCHKKFANSFVLQQHVNLHTNDPTELTPEQIRAHEVHDFAPAGYPGHPLAALLPGGFPPLHPGAAGFPLGFPPTARQHALERHAAFEHDPDSKDSSNPGQLSQHQHHQRFGDFSEADDIEEDDDEQQQQRPDDSVCSQDGGRRSSLLDEAEQEEREQNELDHEPRAMSSSPAVGVTLPSFSTSLAALESQVRTITTMASTGGATGKSPPPVTSALLHQQRYNGSEKSSSPPGLVTSTPLDLTPRASSTPATSLSPPQHHPGHPFGMFAGLLHAVSSSPAGINSVPGGVPGAGVPGNPVSPGPAGIGPLASLTSSAVRAATSSYNPLGLAVGGTAVRGNTTCNICYKTFACNSALEIHYRSHTKERPFKCTICDRGFSTKGNMKQHMLTHKIRDMPHHLFGDAKQQQPSSQASAPQPPNSLSISDHQSQHQPQHHQQQHERSRSPVSADEATAPLPPMPPSSMIPVSSQARTQPSPGLDGMISGSPPKKVTSPTDADAHKRPPSMPSKHLCQVCNKNFSSSSALQIHMRTHTGDKPFQCTICQKAFTTKGNLKVHMGTHMWTNGASRRGRRMSLDIPSLPITPKDSEFLQRRPDLFYPYLPAPFLNGMPQKLNEIPGVIPHGAGPGSNGLPAHPAVSVANKYAGLFGSVYAAAAGLAA</sequence>
<comment type="caution">
    <text evidence="1">The sequence shown here is derived from an EMBL/GenBank/DDBJ whole genome shotgun (WGS) entry which is preliminary data.</text>
</comment>
<accession>A0ACC2P9Y1</accession>
<reference evidence="1" key="1">
    <citation type="submission" date="2023-04" db="EMBL/GenBank/DDBJ databases">
        <title>A chromosome-level genome assembly of the parasitoid wasp Eretmocerus hayati.</title>
        <authorList>
            <person name="Zhong Y."/>
            <person name="Liu S."/>
            <person name="Liu Y."/>
        </authorList>
    </citation>
    <scope>NUCLEOTIDE SEQUENCE</scope>
    <source>
        <strain evidence="1">ZJU_SS_LIU_2023</strain>
    </source>
</reference>
<organism evidence="1 2">
    <name type="scientific">Eretmocerus hayati</name>
    <dbReference type="NCBI Taxonomy" id="131215"/>
    <lineage>
        <taxon>Eukaryota</taxon>
        <taxon>Metazoa</taxon>
        <taxon>Ecdysozoa</taxon>
        <taxon>Arthropoda</taxon>
        <taxon>Hexapoda</taxon>
        <taxon>Insecta</taxon>
        <taxon>Pterygota</taxon>
        <taxon>Neoptera</taxon>
        <taxon>Endopterygota</taxon>
        <taxon>Hymenoptera</taxon>
        <taxon>Apocrita</taxon>
        <taxon>Proctotrupomorpha</taxon>
        <taxon>Chalcidoidea</taxon>
        <taxon>Aphelinidae</taxon>
        <taxon>Aphelininae</taxon>
        <taxon>Eretmocerus</taxon>
    </lineage>
</organism>
<proteinExistence type="predicted"/>
<name>A0ACC2P9Y1_9HYME</name>
<dbReference type="EMBL" id="CM056742">
    <property type="protein sequence ID" value="KAJ8679801.1"/>
    <property type="molecule type" value="Genomic_DNA"/>
</dbReference>
<gene>
    <name evidence="1" type="ORF">QAD02_015588</name>
</gene>